<dbReference type="GO" id="GO:0004356">
    <property type="term" value="F:glutamine synthetase activity"/>
    <property type="evidence" value="ECO:0007669"/>
    <property type="project" value="InterPro"/>
</dbReference>
<evidence type="ECO:0000259" key="2">
    <source>
        <dbReference type="Pfam" id="PF00120"/>
    </source>
</evidence>
<dbReference type="Pfam" id="PF00120">
    <property type="entry name" value="Gln-synt_C"/>
    <property type="match status" value="1"/>
</dbReference>
<organism evidence="3 4">
    <name type="scientific">Reticulibacter mediterranei</name>
    <dbReference type="NCBI Taxonomy" id="2778369"/>
    <lineage>
        <taxon>Bacteria</taxon>
        <taxon>Bacillati</taxon>
        <taxon>Chloroflexota</taxon>
        <taxon>Ktedonobacteria</taxon>
        <taxon>Ktedonobacterales</taxon>
        <taxon>Reticulibacteraceae</taxon>
        <taxon>Reticulibacter</taxon>
    </lineage>
</organism>
<sequence length="60" mass="7068">MPRFPTSLDESLEDLERDSVLMEALGPTLSTAYLVVKRSEIEYFKDKTPQEIVKQHFYKF</sequence>
<protein>
    <recommendedName>
        <fullName evidence="2">GS catalytic domain-containing protein</fullName>
    </recommendedName>
</protein>
<dbReference type="InterPro" id="IPR008146">
    <property type="entry name" value="Gln_synth_cat_dom"/>
</dbReference>
<dbReference type="Gene3D" id="3.30.590.10">
    <property type="entry name" value="Glutamine synthetase/guanido kinase, catalytic domain"/>
    <property type="match status" value="1"/>
</dbReference>
<name>A0A8J3IQZ6_9CHLR</name>
<comment type="similarity">
    <text evidence="1">Belongs to the glutamine synthetase family.</text>
</comment>
<accession>A0A8J3IQZ6</accession>
<feature type="domain" description="GS catalytic" evidence="2">
    <location>
        <begin position="2"/>
        <end position="49"/>
    </location>
</feature>
<dbReference type="Proteomes" id="UP000597444">
    <property type="component" value="Unassembled WGS sequence"/>
</dbReference>
<evidence type="ECO:0000313" key="3">
    <source>
        <dbReference type="EMBL" id="GHP00365.1"/>
    </source>
</evidence>
<dbReference type="EMBL" id="BNJK01000002">
    <property type="protein sequence ID" value="GHP00365.1"/>
    <property type="molecule type" value="Genomic_DNA"/>
</dbReference>
<gene>
    <name evidence="3" type="ORF">KSF_104120</name>
</gene>
<dbReference type="RefSeq" id="WP_236065287.1">
    <property type="nucleotide sequence ID" value="NZ_BNJK01000002.1"/>
</dbReference>
<dbReference type="AlphaFoldDB" id="A0A8J3IQZ6"/>
<dbReference type="InterPro" id="IPR014746">
    <property type="entry name" value="Gln_synth/guanido_kin_cat_dom"/>
</dbReference>
<reference evidence="3" key="1">
    <citation type="submission" date="2020-10" db="EMBL/GenBank/DDBJ databases">
        <title>Taxonomic study of unclassified bacteria belonging to the class Ktedonobacteria.</title>
        <authorList>
            <person name="Yabe S."/>
            <person name="Wang C.M."/>
            <person name="Zheng Y."/>
            <person name="Sakai Y."/>
            <person name="Cavaletti L."/>
            <person name="Monciardini P."/>
            <person name="Donadio S."/>
        </authorList>
    </citation>
    <scope>NUCLEOTIDE SEQUENCE</scope>
    <source>
        <strain evidence="3">ID150040</strain>
    </source>
</reference>
<keyword evidence="4" id="KW-1185">Reference proteome</keyword>
<evidence type="ECO:0000313" key="4">
    <source>
        <dbReference type="Proteomes" id="UP000597444"/>
    </source>
</evidence>
<dbReference type="SUPFAM" id="SSF55931">
    <property type="entry name" value="Glutamine synthetase/guanido kinase"/>
    <property type="match status" value="1"/>
</dbReference>
<proteinExistence type="inferred from homology"/>
<comment type="caution">
    <text evidence="3">The sequence shown here is derived from an EMBL/GenBank/DDBJ whole genome shotgun (WGS) entry which is preliminary data.</text>
</comment>
<evidence type="ECO:0000256" key="1">
    <source>
        <dbReference type="RuleBase" id="RU000384"/>
    </source>
</evidence>